<dbReference type="GO" id="GO:0005634">
    <property type="term" value="C:nucleus"/>
    <property type="evidence" value="ECO:0007669"/>
    <property type="project" value="TreeGrafter"/>
</dbReference>
<sequence length="392" mass="44240">MRLKLVKALHDQYRRLNNGLKKDPNNKEPKLVLSEQELIVRILDEEQDTAIKKASVYGNSMKNQIMRYKKMTVVQWREERARDFQEAKKDNAKETPDPSQPIVTGLTIPQEVELVKRLVWPLEDLQQYGYITSIPSEEEICKAREAVAMSETPPNPNVPADRAISFDCEMGYTVYGIELIRLTAVSWPNGEELIDVLVQPVGETLDLNTRYSGVRPEDMVNAERWKPGDDFKPTIIPSSDASQPPKRKLKLVPSPKAARDLLFSLMSPETPLIGHGIENDLNSVRIIHPTVIDTVLLYPHKRGLPIRHALKALVEMHLGRKIQLDVADENGVPEGHDSAEDARAAGDLVKLKVREEWRKLQLKGWKLSESGEFVSPGEDGWTIVGDKKGGRS</sequence>
<keyword evidence="8" id="KW-1185">Reference proteome</keyword>
<feature type="region of interest" description="Disordered" evidence="5">
    <location>
        <begin position="84"/>
        <end position="103"/>
    </location>
</feature>
<evidence type="ECO:0000256" key="3">
    <source>
        <dbReference type="ARBA" id="ARBA00022801"/>
    </source>
</evidence>
<dbReference type="PANTHER" id="PTHR12801">
    <property type="entry name" value="RNA EXONUCLEASE REXO1 / RECO3 FAMILY MEMBER-RELATED"/>
    <property type="match status" value="1"/>
</dbReference>
<comment type="caution">
    <text evidence="7">The sequence shown here is derived from an EMBL/GenBank/DDBJ whole genome shotgun (WGS) entry which is preliminary data.</text>
</comment>
<dbReference type="AlphaFoldDB" id="A0AAN9URW6"/>
<evidence type="ECO:0000256" key="1">
    <source>
        <dbReference type="ARBA" id="ARBA00006357"/>
    </source>
</evidence>
<keyword evidence="3" id="KW-0378">Hydrolase</keyword>
<dbReference type="InterPro" id="IPR013520">
    <property type="entry name" value="Ribonucl_H"/>
</dbReference>
<evidence type="ECO:0000256" key="2">
    <source>
        <dbReference type="ARBA" id="ARBA00022722"/>
    </source>
</evidence>
<evidence type="ECO:0000259" key="6">
    <source>
        <dbReference type="SMART" id="SM00479"/>
    </source>
</evidence>
<dbReference type="InterPro" id="IPR047021">
    <property type="entry name" value="REXO1/3/4-like"/>
</dbReference>
<protein>
    <submittedName>
        <fullName evidence="7">RNA exonuclease 3</fullName>
    </submittedName>
</protein>
<proteinExistence type="inferred from homology"/>
<dbReference type="Proteomes" id="UP001320420">
    <property type="component" value="Unassembled WGS sequence"/>
</dbReference>
<evidence type="ECO:0000256" key="5">
    <source>
        <dbReference type="SAM" id="MobiDB-lite"/>
    </source>
</evidence>
<dbReference type="PANTHER" id="PTHR12801:SF112">
    <property type="entry name" value="RNA EXONUCLEASE 3"/>
    <property type="match status" value="1"/>
</dbReference>
<dbReference type="Gene3D" id="3.30.420.10">
    <property type="entry name" value="Ribonuclease H-like superfamily/Ribonuclease H"/>
    <property type="match status" value="1"/>
</dbReference>
<dbReference type="GO" id="GO:0004527">
    <property type="term" value="F:exonuclease activity"/>
    <property type="evidence" value="ECO:0007669"/>
    <property type="project" value="UniProtKB-KW"/>
</dbReference>
<dbReference type="InterPro" id="IPR034922">
    <property type="entry name" value="REX1-like_exo"/>
</dbReference>
<evidence type="ECO:0000256" key="4">
    <source>
        <dbReference type="ARBA" id="ARBA00022839"/>
    </source>
</evidence>
<keyword evidence="2" id="KW-0540">Nuclease</keyword>
<evidence type="ECO:0000313" key="7">
    <source>
        <dbReference type="EMBL" id="KAK7751917.1"/>
    </source>
</evidence>
<dbReference type="InterPro" id="IPR012337">
    <property type="entry name" value="RNaseH-like_sf"/>
</dbReference>
<gene>
    <name evidence="7" type="primary">REX3</name>
    <name evidence="7" type="ORF">SLS62_006218</name>
</gene>
<name>A0AAN9URW6_9PEZI</name>
<comment type="similarity">
    <text evidence="1">Belongs to the REXO1/REXO3 family.</text>
</comment>
<feature type="domain" description="Exonuclease" evidence="6">
    <location>
        <begin position="162"/>
        <end position="358"/>
    </location>
</feature>
<dbReference type="InterPro" id="IPR036397">
    <property type="entry name" value="RNaseH_sf"/>
</dbReference>
<dbReference type="SMART" id="SM00479">
    <property type="entry name" value="EXOIII"/>
    <property type="match status" value="1"/>
</dbReference>
<feature type="compositionally biased region" description="Basic and acidic residues" evidence="5">
    <location>
        <begin position="84"/>
        <end position="96"/>
    </location>
</feature>
<dbReference type="CDD" id="cd06145">
    <property type="entry name" value="REX1_like"/>
    <property type="match status" value="1"/>
</dbReference>
<dbReference type="EMBL" id="JAKJXP020000044">
    <property type="protein sequence ID" value="KAK7751917.1"/>
    <property type="molecule type" value="Genomic_DNA"/>
</dbReference>
<keyword evidence="4 7" id="KW-0269">Exonuclease</keyword>
<dbReference type="SUPFAM" id="SSF53098">
    <property type="entry name" value="Ribonuclease H-like"/>
    <property type="match status" value="1"/>
</dbReference>
<accession>A0AAN9URW6</accession>
<evidence type="ECO:0000313" key="8">
    <source>
        <dbReference type="Proteomes" id="UP001320420"/>
    </source>
</evidence>
<organism evidence="7 8">
    <name type="scientific">Diatrype stigma</name>
    <dbReference type="NCBI Taxonomy" id="117547"/>
    <lineage>
        <taxon>Eukaryota</taxon>
        <taxon>Fungi</taxon>
        <taxon>Dikarya</taxon>
        <taxon>Ascomycota</taxon>
        <taxon>Pezizomycotina</taxon>
        <taxon>Sordariomycetes</taxon>
        <taxon>Xylariomycetidae</taxon>
        <taxon>Xylariales</taxon>
        <taxon>Diatrypaceae</taxon>
        <taxon>Diatrype</taxon>
    </lineage>
</organism>
<reference evidence="7 8" key="1">
    <citation type="submission" date="2024-02" db="EMBL/GenBank/DDBJ databases">
        <title>De novo assembly and annotation of 12 fungi associated with fruit tree decline syndrome in Ontario, Canada.</title>
        <authorList>
            <person name="Sulman M."/>
            <person name="Ellouze W."/>
            <person name="Ilyukhin E."/>
        </authorList>
    </citation>
    <scope>NUCLEOTIDE SEQUENCE [LARGE SCALE GENOMIC DNA]</scope>
    <source>
        <strain evidence="7 8">M11/M66-122</strain>
    </source>
</reference>
<dbReference type="GO" id="GO:0003676">
    <property type="term" value="F:nucleic acid binding"/>
    <property type="evidence" value="ECO:0007669"/>
    <property type="project" value="InterPro"/>
</dbReference>